<name>A0A2U2HLA8_9BURK</name>
<keyword evidence="4 5" id="KW-0732">Signal</keyword>
<keyword evidence="3" id="KW-0813">Transport</keyword>
<evidence type="ECO:0000313" key="7">
    <source>
        <dbReference type="Proteomes" id="UP000241421"/>
    </source>
</evidence>
<comment type="similarity">
    <text evidence="2">Belongs to the bacterial solute-binding protein 1 family.</text>
</comment>
<sequence>MFGKILSRGAFPRRALAVALAMFGAGSAQAVEVTIACGSVGTDVEICKKLTAEWSAKTGNTVKIFAAPESSTEQLALYRKQFAAKSGEVDVLSVDVVWPGIIKEHLLDLTPFAKGVQKQHFPAIINNNTVGGKLLAMPWFTDAGLLYYRKDLLGKHQAKVPGTWLQLAATAQKIQDAERKEGNANMQGYVFQGKAYEGLTCNALEWIAGNGGGTVVERDGRISINNEKAAKALDLIASWPGTISPKNVVTFAEEESRGVFQSGNAVFMRNWAYVWNMAQKDGSRIKDKIGVAALPRGVGGKSASTLGGWQLAVSAYSEHQKEAADLVMFLTSKQMQKKRALMVGTLPTYPALYTDPEVLAAAPYFTALVDAFNMASARPSSVTADKYNAVSAVLWSAAQDVLTKKASGAESVAKLEKELIKIRKGDKW</sequence>
<evidence type="ECO:0000256" key="5">
    <source>
        <dbReference type="SAM" id="SignalP"/>
    </source>
</evidence>
<proteinExistence type="inferred from homology"/>
<dbReference type="OrthoDB" id="5890863at2"/>
<dbReference type="InterPro" id="IPR006059">
    <property type="entry name" value="SBP"/>
</dbReference>
<feature type="signal peptide" evidence="5">
    <location>
        <begin position="1"/>
        <end position="30"/>
    </location>
</feature>
<dbReference type="Pfam" id="PF01547">
    <property type="entry name" value="SBP_bac_1"/>
    <property type="match status" value="1"/>
</dbReference>
<dbReference type="GO" id="GO:0042597">
    <property type="term" value="C:periplasmic space"/>
    <property type="evidence" value="ECO:0007669"/>
    <property type="project" value="UniProtKB-SubCell"/>
</dbReference>
<dbReference type="CDD" id="cd14750">
    <property type="entry name" value="PBP2_TMBP"/>
    <property type="match status" value="1"/>
</dbReference>
<dbReference type="SUPFAM" id="SSF53850">
    <property type="entry name" value="Periplasmic binding protein-like II"/>
    <property type="match status" value="1"/>
</dbReference>
<organism evidence="6 7">
    <name type="scientific">Massilia glaciei</name>
    <dbReference type="NCBI Taxonomy" id="1524097"/>
    <lineage>
        <taxon>Bacteria</taxon>
        <taxon>Pseudomonadati</taxon>
        <taxon>Pseudomonadota</taxon>
        <taxon>Betaproteobacteria</taxon>
        <taxon>Burkholderiales</taxon>
        <taxon>Oxalobacteraceae</taxon>
        <taxon>Telluria group</taxon>
        <taxon>Massilia</taxon>
    </lineage>
</organism>
<evidence type="ECO:0000256" key="3">
    <source>
        <dbReference type="ARBA" id="ARBA00022448"/>
    </source>
</evidence>
<comment type="subcellular location">
    <subcellularLocation>
        <location evidence="1">Periplasm</location>
    </subcellularLocation>
</comment>
<evidence type="ECO:0000256" key="1">
    <source>
        <dbReference type="ARBA" id="ARBA00004418"/>
    </source>
</evidence>
<reference evidence="6 7" key="1">
    <citation type="submission" date="2018-04" db="EMBL/GenBank/DDBJ databases">
        <title>Massilia violaceinigra sp. nov., a novel purple-pigmented bacterium isolated from Tianshan glacier, Xinjiang, China.</title>
        <authorList>
            <person name="Wang H."/>
        </authorList>
    </citation>
    <scope>NUCLEOTIDE SEQUENCE [LARGE SCALE GENOMIC DNA]</scope>
    <source>
        <strain evidence="6 7">B448-2</strain>
    </source>
</reference>
<dbReference type="PANTHER" id="PTHR43649:SF34">
    <property type="entry name" value="ABC TRANSPORTER PERIPLASMIC-BINDING PROTEIN YCJN-RELATED"/>
    <property type="match status" value="1"/>
</dbReference>
<keyword evidence="7" id="KW-1185">Reference proteome</keyword>
<dbReference type="EMBL" id="PXWF02000204">
    <property type="protein sequence ID" value="PWF48263.1"/>
    <property type="molecule type" value="Genomic_DNA"/>
</dbReference>
<protein>
    <submittedName>
        <fullName evidence="6">ABC transporter substrate-binding protein</fullName>
    </submittedName>
</protein>
<feature type="chain" id="PRO_5015638306" evidence="5">
    <location>
        <begin position="31"/>
        <end position="428"/>
    </location>
</feature>
<dbReference type="AlphaFoldDB" id="A0A2U2HLA8"/>
<comment type="caution">
    <text evidence="6">The sequence shown here is derived from an EMBL/GenBank/DDBJ whole genome shotgun (WGS) entry which is preliminary data.</text>
</comment>
<accession>A0A2U2HLA8</accession>
<dbReference type="Gene3D" id="3.40.190.10">
    <property type="entry name" value="Periplasmic binding protein-like II"/>
    <property type="match status" value="2"/>
</dbReference>
<dbReference type="InterPro" id="IPR050490">
    <property type="entry name" value="Bact_solute-bd_prot1"/>
</dbReference>
<dbReference type="PANTHER" id="PTHR43649">
    <property type="entry name" value="ARABINOSE-BINDING PROTEIN-RELATED"/>
    <property type="match status" value="1"/>
</dbReference>
<evidence type="ECO:0000256" key="4">
    <source>
        <dbReference type="ARBA" id="ARBA00022729"/>
    </source>
</evidence>
<evidence type="ECO:0000313" key="6">
    <source>
        <dbReference type="EMBL" id="PWF48263.1"/>
    </source>
</evidence>
<dbReference type="Proteomes" id="UP000241421">
    <property type="component" value="Unassembled WGS sequence"/>
</dbReference>
<evidence type="ECO:0000256" key="2">
    <source>
        <dbReference type="ARBA" id="ARBA00008520"/>
    </source>
</evidence>
<gene>
    <name evidence="6" type="ORF">C7C56_012635</name>
</gene>
<dbReference type="RefSeq" id="WP_106757753.1">
    <property type="nucleotide sequence ID" value="NZ_PXWF02000204.1"/>
</dbReference>